<dbReference type="Proteomes" id="UP000245207">
    <property type="component" value="Unassembled WGS sequence"/>
</dbReference>
<comment type="similarity">
    <text evidence="2">Belongs to the SYG1 (TC 2.A.94) family.</text>
</comment>
<feature type="transmembrane region" description="Helical" evidence="11">
    <location>
        <begin position="542"/>
        <end position="565"/>
    </location>
</feature>
<comment type="caution">
    <text evidence="14">The sequence shown here is derived from an EMBL/GenBank/DDBJ whole genome shotgun (WGS) entry which is preliminary data.</text>
</comment>
<feature type="transmembrane region" description="Helical" evidence="11">
    <location>
        <begin position="1041"/>
        <end position="1059"/>
    </location>
</feature>
<evidence type="ECO:0000256" key="7">
    <source>
        <dbReference type="ARBA" id="ARBA00022989"/>
    </source>
</evidence>
<dbReference type="Pfam" id="PF03124">
    <property type="entry name" value="EXS"/>
    <property type="match status" value="2"/>
</dbReference>
<evidence type="ECO:0000256" key="4">
    <source>
        <dbReference type="ARBA" id="ARBA00022475"/>
    </source>
</evidence>
<evidence type="ECO:0000259" key="13">
    <source>
        <dbReference type="PROSITE" id="PS51382"/>
    </source>
</evidence>
<dbReference type="GO" id="GO:0000822">
    <property type="term" value="F:inositol hexakisphosphate binding"/>
    <property type="evidence" value="ECO:0007669"/>
    <property type="project" value="TreeGrafter"/>
</dbReference>
<keyword evidence="3" id="KW-0813">Transport</keyword>
<feature type="transmembrane region" description="Helical" evidence="11">
    <location>
        <begin position="976"/>
        <end position="995"/>
    </location>
</feature>
<feature type="domain" description="SPX" evidence="13">
    <location>
        <begin position="1"/>
        <end position="491"/>
    </location>
</feature>
<evidence type="ECO:0000313" key="15">
    <source>
        <dbReference type="Proteomes" id="UP000245207"/>
    </source>
</evidence>
<dbReference type="InterPro" id="IPR034092">
    <property type="entry name" value="PHO1_SPX"/>
</dbReference>
<dbReference type="EMBL" id="PKPP01009076">
    <property type="protein sequence ID" value="PWA49108.1"/>
    <property type="molecule type" value="Genomic_DNA"/>
</dbReference>
<keyword evidence="8 11" id="KW-0472">Membrane</keyword>
<evidence type="ECO:0000313" key="14">
    <source>
        <dbReference type="EMBL" id="PWA49108.1"/>
    </source>
</evidence>
<dbReference type="GO" id="GO:0005802">
    <property type="term" value="C:trans-Golgi network"/>
    <property type="evidence" value="ECO:0007669"/>
    <property type="project" value="TreeGrafter"/>
</dbReference>
<dbReference type="GO" id="GO:0016036">
    <property type="term" value="P:cellular response to phosphate starvation"/>
    <property type="evidence" value="ECO:0007669"/>
    <property type="project" value="TreeGrafter"/>
</dbReference>
<dbReference type="PANTHER" id="PTHR10783:SF112">
    <property type="entry name" value="EXS-RELATED"/>
    <property type="match status" value="1"/>
</dbReference>
<dbReference type="PANTHER" id="PTHR10783">
    <property type="entry name" value="XENOTROPIC AND POLYTROPIC RETROVIRUS RECEPTOR 1-RELATED"/>
    <property type="match status" value="1"/>
</dbReference>
<evidence type="ECO:0000256" key="10">
    <source>
        <dbReference type="SAM" id="Coils"/>
    </source>
</evidence>
<evidence type="ECO:0000259" key="12">
    <source>
        <dbReference type="PROSITE" id="PS51380"/>
    </source>
</evidence>
<feature type="coiled-coil region" evidence="10">
    <location>
        <begin position="134"/>
        <end position="161"/>
    </location>
</feature>
<accession>A0A2U1LJD2</accession>
<feature type="transmembrane region" description="Helical" evidence="11">
    <location>
        <begin position="666"/>
        <end position="687"/>
    </location>
</feature>
<keyword evidence="5" id="KW-0592">Phosphate transport</keyword>
<dbReference type="PROSITE" id="PS51380">
    <property type="entry name" value="EXS"/>
    <property type="match status" value="1"/>
</dbReference>
<proteinExistence type="inferred from homology"/>
<feature type="transmembrane region" description="Helical" evidence="11">
    <location>
        <begin position="1015"/>
        <end position="1034"/>
    </location>
</feature>
<keyword evidence="4" id="KW-1003">Cell membrane</keyword>
<dbReference type="Pfam" id="PF03105">
    <property type="entry name" value="SPX"/>
    <property type="match status" value="3"/>
</dbReference>
<dbReference type="GO" id="GO:0005886">
    <property type="term" value="C:plasma membrane"/>
    <property type="evidence" value="ECO:0007669"/>
    <property type="project" value="UniProtKB-SubCell"/>
</dbReference>
<name>A0A2U1LJD2_ARTAN</name>
<reference evidence="14 15" key="1">
    <citation type="journal article" date="2018" name="Mol. Plant">
        <title>The genome of Artemisia annua provides insight into the evolution of Asteraceae family and artemisinin biosynthesis.</title>
        <authorList>
            <person name="Shen Q."/>
            <person name="Zhang L."/>
            <person name="Liao Z."/>
            <person name="Wang S."/>
            <person name="Yan T."/>
            <person name="Shi P."/>
            <person name="Liu M."/>
            <person name="Fu X."/>
            <person name="Pan Q."/>
            <person name="Wang Y."/>
            <person name="Lv Z."/>
            <person name="Lu X."/>
            <person name="Zhang F."/>
            <person name="Jiang W."/>
            <person name="Ma Y."/>
            <person name="Chen M."/>
            <person name="Hao X."/>
            <person name="Li L."/>
            <person name="Tang Y."/>
            <person name="Lv G."/>
            <person name="Zhou Y."/>
            <person name="Sun X."/>
            <person name="Brodelius P.E."/>
            <person name="Rose J.K.C."/>
            <person name="Tang K."/>
        </authorList>
    </citation>
    <scope>NUCLEOTIDE SEQUENCE [LARGE SCALE GENOMIC DNA]</scope>
    <source>
        <strain evidence="15">cv. Huhao1</strain>
        <tissue evidence="14">Leaf</tissue>
    </source>
</reference>
<dbReference type="GO" id="GO:0006817">
    <property type="term" value="P:phosphate ion transport"/>
    <property type="evidence" value="ECO:0007669"/>
    <property type="project" value="UniProtKB-KW"/>
</dbReference>
<sequence>MKFGKEFASQMVPEWQEAYMNYNYLKTLLKEILIFRRRITTSKPVNPRQSASLKRRVSLFRAFSGLTSRYDNTSPKIDKEDEVILVSAMQEADEEQGDQDSRSYQTIFLRSSEDGGEFELVFFKRLDHEFNKVNSFYREKVEEVVKQAEELNIQMDALIALRIKVNDPYAVSPFINQTKTGSYPLETIKESEMSEEKQEKRSGDGKEYNMASLEVLNQVKINATTETPLSTVKSVFHLLKSDFNFNKNELKHAQGKLKQAFVEFHEKLRFLKNYAAMQEADEEQGDQDSRSYQTIFLRSSEDGGEFELVFFKRLDHEFNKVNSFYREKVEEVVKQAEELNIQMDALIALRIKVNDPYAVSPFINQTKTGSYPLETIKESEMSEEKQEKRSGDGKEYNMASLEVLNQVKINATTETPLSTVKSVFHLLKSDFNFNKNELKHAQGKLKQAFVEFHEKLRFLKNYAFLNQLAFSKIMKKYDKITSRNASDSYLQMIEESYLSQSDEVAKLIDRVEKAFVKYFCNGNRHQAMNTLRPKAKRERHRVTFFVGCFFGCSLALVVAIIVVIHNGDLLNSEGRTPYMNTIFPLYSLFGFLVLHLLMYAGNVYYWTRYRVNYSFIFGYKAGTELGFKEVLLLGSGLSVLTLAGILSNLEMQMDQNTQSYKALTELVPLGLVIFVLLIAICPFNIVYRTNRYFLLVCLWHCICAPFYTVTLPDFFLADQFTSQTIKESEMSEEKQEKRSGDGKEYNMASLEVLNQVKINATTETPLSTVKSVFHLLKSDFNFNKNELKDAQGKLKQAFVEFHEKLRFLKNYAFLNQLAFSKIMKKYDKITSRNASDAYLQMIEESYLSQSDEVAKLIDRVEKAFVKHFSNGNRHQAMNTLRPKAKRERHRVTFFVGCFFGCSLALVVAIIVVIHNGDLLNSEGRTQYMETIFPLYSLFGFLVLHLLMYAGNVYYWTRYRVNYSFIFGYKPGTELGFKEVLLLGSGLSVLTLAGILSNLEMQMDKSTQSYQALTELVPLGLVILVLLIAFCPFNIFYRANRYFLLVCLWHCICAPFYTVTLPDFFLADQFTSQVQLLRNLQFYVCYYGWGDFKKRNAQTCNDSDIYKTISIIIAVIPYWIRVLQCVRRLCEGHDSSQALNGLKYFSTIVAVVARTIYVQRTGVCKDNLCPKEMTWKIIAASTSGFATIFSTYWDIVKDWGLLCKNSENPWLRDKLSLPNRSIYFIAMVLNVILRLAWMQTVLDFHEAPFLHKNALIAIIACLEIIRRGIWNFFRLENEHLNNVGKFRAVKSVPLPFRHEDGYKHL</sequence>
<feature type="coiled-coil region" evidence="10">
    <location>
        <begin position="322"/>
        <end position="349"/>
    </location>
</feature>
<dbReference type="CDD" id="cd14476">
    <property type="entry name" value="SPX_PHO1_like"/>
    <property type="match status" value="2"/>
</dbReference>
<evidence type="ECO:0000256" key="2">
    <source>
        <dbReference type="ARBA" id="ARBA00009665"/>
    </source>
</evidence>
<feature type="domain" description="SPX" evidence="13">
    <location>
        <begin position="587"/>
        <end position="840"/>
    </location>
</feature>
<evidence type="ECO:0000256" key="1">
    <source>
        <dbReference type="ARBA" id="ARBA00004651"/>
    </source>
</evidence>
<feature type="transmembrane region" description="Helical" evidence="11">
    <location>
        <begin position="627"/>
        <end position="646"/>
    </location>
</feature>
<evidence type="ECO:0000256" key="9">
    <source>
        <dbReference type="ARBA" id="ARBA00043939"/>
    </source>
</evidence>
<keyword evidence="6 11" id="KW-0812">Transmembrane</keyword>
<dbReference type="InterPro" id="IPR004342">
    <property type="entry name" value="EXS_C"/>
</dbReference>
<evidence type="ECO:0000256" key="6">
    <source>
        <dbReference type="ARBA" id="ARBA00022692"/>
    </source>
</evidence>
<keyword evidence="10" id="KW-0175">Coiled coil</keyword>
<comment type="function">
    <text evidence="9">May transport inorganic phosphate (Pi).</text>
</comment>
<feature type="transmembrane region" description="Helical" evidence="11">
    <location>
        <begin position="891"/>
        <end position="914"/>
    </location>
</feature>
<protein>
    <submittedName>
        <fullName evidence="14">SPX domain, EXS</fullName>
    </submittedName>
</protein>
<evidence type="ECO:0000256" key="3">
    <source>
        <dbReference type="ARBA" id="ARBA00022448"/>
    </source>
</evidence>
<evidence type="ECO:0000256" key="8">
    <source>
        <dbReference type="ARBA" id="ARBA00023136"/>
    </source>
</evidence>
<dbReference type="PROSITE" id="PS51382">
    <property type="entry name" value="SPX"/>
    <property type="match status" value="2"/>
</dbReference>
<gene>
    <name evidence="14" type="ORF">CTI12_AA484730</name>
</gene>
<dbReference type="STRING" id="35608.A0A2U1LJD2"/>
<feature type="transmembrane region" description="Helical" evidence="11">
    <location>
        <begin position="585"/>
        <end position="606"/>
    </location>
</feature>
<dbReference type="OrthoDB" id="9970435at2759"/>
<keyword evidence="15" id="KW-1185">Reference proteome</keyword>
<feature type="transmembrane region" description="Helical" evidence="11">
    <location>
        <begin position="934"/>
        <end position="955"/>
    </location>
</feature>
<organism evidence="14 15">
    <name type="scientific">Artemisia annua</name>
    <name type="common">Sweet wormwood</name>
    <dbReference type="NCBI Taxonomy" id="35608"/>
    <lineage>
        <taxon>Eukaryota</taxon>
        <taxon>Viridiplantae</taxon>
        <taxon>Streptophyta</taxon>
        <taxon>Embryophyta</taxon>
        <taxon>Tracheophyta</taxon>
        <taxon>Spermatophyta</taxon>
        <taxon>Magnoliopsida</taxon>
        <taxon>eudicotyledons</taxon>
        <taxon>Gunneridae</taxon>
        <taxon>Pentapetalae</taxon>
        <taxon>asterids</taxon>
        <taxon>campanulids</taxon>
        <taxon>Asterales</taxon>
        <taxon>Asteraceae</taxon>
        <taxon>Asteroideae</taxon>
        <taxon>Anthemideae</taxon>
        <taxon>Artemisiinae</taxon>
        <taxon>Artemisia</taxon>
    </lineage>
</organism>
<keyword evidence="7 11" id="KW-1133">Transmembrane helix</keyword>
<comment type="subcellular location">
    <subcellularLocation>
        <location evidence="1">Cell membrane</location>
        <topology evidence="1">Multi-pass membrane protein</topology>
    </subcellularLocation>
</comment>
<feature type="domain" description="EXS" evidence="12">
    <location>
        <begin position="1100"/>
        <end position="1304"/>
    </location>
</feature>
<dbReference type="InterPro" id="IPR004331">
    <property type="entry name" value="SPX_dom"/>
</dbReference>
<evidence type="ECO:0000256" key="5">
    <source>
        <dbReference type="ARBA" id="ARBA00022592"/>
    </source>
</evidence>
<evidence type="ECO:0000256" key="11">
    <source>
        <dbReference type="SAM" id="Phobius"/>
    </source>
</evidence>